<keyword evidence="3 6" id="KW-1133">Transmembrane helix</keyword>
<dbReference type="InterPro" id="IPR007667">
    <property type="entry name" value="Hypoxia_induced_domain"/>
</dbReference>
<dbReference type="PANTHER" id="PTHR12297:SF3">
    <property type="entry name" value="HIG1 DOMAIN FAMILY MEMBER 1A"/>
    <property type="match status" value="1"/>
</dbReference>
<gene>
    <name evidence="8" type="ORF">COCSUDRAFT_54194</name>
</gene>
<dbReference type="EMBL" id="AGSI01000014">
    <property type="protein sequence ID" value="EIE20662.1"/>
    <property type="molecule type" value="Genomic_DNA"/>
</dbReference>
<dbReference type="GO" id="GO:0031966">
    <property type="term" value="C:mitochondrial membrane"/>
    <property type="evidence" value="ECO:0007669"/>
    <property type="project" value="UniProtKB-SubCell"/>
</dbReference>
<dbReference type="PANTHER" id="PTHR12297">
    <property type="entry name" value="HYPOXIA-INDUCBILE GENE 1 HIG1 -RELATED"/>
    <property type="match status" value="1"/>
</dbReference>
<evidence type="ECO:0000256" key="4">
    <source>
        <dbReference type="ARBA" id="ARBA00023128"/>
    </source>
</evidence>
<dbReference type="KEGG" id="csl:COCSUDRAFT_54194"/>
<dbReference type="AlphaFoldDB" id="I0YQJ3"/>
<dbReference type="RefSeq" id="XP_005645206.1">
    <property type="nucleotide sequence ID" value="XM_005645149.1"/>
</dbReference>
<dbReference type="Pfam" id="PF04588">
    <property type="entry name" value="HIG_1_N"/>
    <property type="match status" value="1"/>
</dbReference>
<keyword evidence="9" id="KW-1185">Reference proteome</keyword>
<dbReference type="PROSITE" id="PS51503">
    <property type="entry name" value="HIG1"/>
    <property type="match status" value="1"/>
</dbReference>
<dbReference type="GeneID" id="17038641"/>
<accession>I0YQJ3</accession>
<dbReference type="InterPro" id="IPR050355">
    <property type="entry name" value="RCF1"/>
</dbReference>
<evidence type="ECO:0000313" key="9">
    <source>
        <dbReference type="Proteomes" id="UP000007264"/>
    </source>
</evidence>
<dbReference type="Proteomes" id="UP000007264">
    <property type="component" value="Unassembled WGS sequence"/>
</dbReference>
<evidence type="ECO:0000259" key="7">
    <source>
        <dbReference type="PROSITE" id="PS51503"/>
    </source>
</evidence>
<sequence>MSQNFGHQEYGNDILQERKRNPLVLVGAAATAGVLCAGFLAFKQGNADLSQKFMRARVAFQAVTVALMAGSAGMYALSESSQQSAKKKNAETHL</sequence>
<comment type="subcellular location">
    <subcellularLocation>
        <location evidence="1">Mitochondrion membrane</location>
    </subcellularLocation>
</comment>
<feature type="transmembrane region" description="Helical" evidence="6">
    <location>
        <begin position="23"/>
        <end position="42"/>
    </location>
</feature>
<evidence type="ECO:0000256" key="1">
    <source>
        <dbReference type="ARBA" id="ARBA00004325"/>
    </source>
</evidence>
<dbReference type="OrthoDB" id="6604018at2759"/>
<keyword evidence="2 6" id="KW-0812">Transmembrane</keyword>
<comment type="caution">
    <text evidence="8">The sequence shown here is derived from an EMBL/GenBank/DDBJ whole genome shotgun (WGS) entry which is preliminary data.</text>
</comment>
<evidence type="ECO:0000256" key="6">
    <source>
        <dbReference type="SAM" id="Phobius"/>
    </source>
</evidence>
<keyword evidence="4" id="KW-0496">Mitochondrion</keyword>
<proteinExistence type="predicted"/>
<organism evidence="8 9">
    <name type="scientific">Coccomyxa subellipsoidea (strain C-169)</name>
    <name type="common">Green microalga</name>
    <dbReference type="NCBI Taxonomy" id="574566"/>
    <lineage>
        <taxon>Eukaryota</taxon>
        <taxon>Viridiplantae</taxon>
        <taxon>Chlorophyta</taxon>
        <taxon>core chlorophytes</taxon>
        <taxon>Trebouxiophyceae</taxon>
        <taxon>Trebouxiophyceae incertae sedis</taxon>
        <taxon>Coccomyxaceae</taxon>
        <taxon>Coccomyxa</taxon>
        <taxon>Coccomyxa subellipsoidea</taxon>
    </lineage>
</organism>
<dbReference type="Gene3D" id="6.10.140.1320">
    <property type="match status" value="1"/>
</dbReference>
<evidence type="ECO:0000256" key="2">
    <source>
        <dbReference type="ARBA" id="ARBA00022692"/>
    </source>
</evidence>
<evidence type="ECO:0000313" key="8">
    <source>
        <dbReference type="EMBL" id="EIE20662.1"/>
    </source>
</evidence>
<dbReference type="STRING" id="574566.I0YQJ3"/>
<feature type="domain" description="HIG1" evidence="7">
    <location>
        <begin position="1"/>
        <end position="86"/>
    </location>
</feature>
<evidence type="ECO:0000256" key="3">
    <source>
        <dbReference type="ARBA" id="ARBA00022989"/>
    </source>
</evidence>
<keyword evidence="5 6" id="KW-0472">Membrane</keyword>
<feature type="transmembrane region" description="Helical" evidence="6">
    <location>
        <begin position="58"/>
        <end position="78"/>
    </location>
</feature>
<evidence type="ECO:0000256" key="5">
    <source>
        <dbReference type="ARBA" id="ARBA00023136"/>
    </source>
</evidence>
<reference evidence="8 9" key="1">
    <citation type="journal article" date="2012" name="Genome Biol.">
        <title>The genome of the polar eukaryotic microalga coccomyxa subellipsoidea reveals traits of cold adaptation.</title>
        <authorList>
            <person name="Blanc G."/>
            <person name="Agarkova I."/>
            <person name="Grimwood J."/>
            <person name="Kuo A."/>
            <person name="Brueggeman A."/>
            <person name="Dunigan D."/>
            <person name="Gurnon J."/>
            <person name="Ladunga I."/>
            <person name="Lindquist E."/>
            <person name="Lucas S."/>
            <person name="Pangilinan J."/>
            <person name="Proschold T."/>
            <person name="Salamov A."/>
            <person name="Schmutz J."/>
            <person name="Weeks D."/>
            <person name="Yamada T."/>
            <person name="Claverie J.M."/>
            <person name="Grigoriev I."/>
            <person name="Van Etten J."/>
            <person name="Lomsadze A."/>
            <person name="Borodovsky M."/>
        </authorList>
    </citation>
    <scope>NUCLEOTIDE SEQUENCE [LARGE SCALE GENOMIC DNA]</scope>
    <source>
        <strain evidence="8 9">C-169</strain>
    </source>
</reference>
<dbReference type="eggNOG" id="KOG4431">
    <property type="taxonomic scope" value="Eukaryota"/>
</dbReference>
<protein>
    <recommendedName>
        <fullName evidence="7">HIG1 domain-containing protein</fullName>
    </recommendedName>
</protein>
<name>I0YQJ3_COCSC</name>